<name>A0A7Y8CHP9_9PSED</name>
<evidence type="ECO:0000256" key="6">
    <source>
        <dbReference type="ARBA" id="ARBA00022692"/>
    </source>
</evidence>
<organism evidence="11 12">
    <name type="scientific">Pseudomonas gingeri</name>
    <dbReference type="NCBI Taxonomy" id="117681"/>
    <lineage>
        <taxon>Bacteria</taxon>
        <taxon>Pseudomonadati</taxon>
        <taxon>Pseudomonadota</taxon>
        <taxon>Gammaproteobacteria</taxon>
        <taxon>Pseudomonadales</taxon>
        <taxon>Pseudomonadaceae</taxon>
        <taxon>Pseudomonas</taxon>
    </lineage>
</organism>
<evidence type="ECO:0000256" key="7">
    <source>
        <dbReference type="ARBA" id="ARBA00022927"/>
    </source>
</evidence>
<keyword evidence="4" id="KW-1003">Cell membrane</keyword>
<evidence type="ECO:0000256" key="9">
    <source>
        <dbReference type="ARBA" id="ARBA00023136"/>
    </source>
</evidence>
<evidence type="ECO:0000313" key="11">
    <source>
        <dbReference type="EMBL" id="NWC31192.1"/>
    </source>
</evidence>
<evidence type="ECO:0000256" key="8">
    <source>
        <dbReference type="ARBA" id="ARBA00022989"/>
    </source>
</evidence>
<evidence type="ECO:0000256" key="2">
    <source>
        <dbReference type="ARBA" id="ARBA00010637"/>
    </source>
</evidence>
<dbReference type="RefSeq" id="WP_177062821.1">
    <property type="nucleotide sequence ID" value="NZ_JACAPS010000050.1"/>
</dbReference>
<reference evidence="11 12" key="1">
    <citation type="submission" date="2020-04" db="EMBL/GenBank/DDBJ databases">
        <title>Molecular characterization of pseudomonads from Agaricus bisporus reveal novel blotch 2 pathogens in Western Europe.</title>
        <authorList>
            <person name="Taparia T."/>
            <person name="Krijger M."/>
            <person name="Haynes E."/>
            <person name="Elpinstone J.G."/>
            <person name="Noble R."/>
            <person name="Van Der Wolf J."/>
        </authorList>
    </citation>
    <scope>NUCLEOTIDE SEQUENCE [LARGE SCALE GENOMIC DNA]</scope>
    <source>
        <strain evidence="11 12">IPO3737</strain>
    </source>
</reference>
<dbReference type="AlphaFoldDB" id="A0A7Y8CHP9"/>
<dbReference type="Proteomes" id="UP000520592">
    <property type="component" value="Unassembled WGS sequence"/>
</dbReference>
<sequence length="156" mass="17709">MTRRLHIAVPPLLRERWQRLARRERQLLIGLGIFLLAVVLFSGLWQPAQQRLTQAQRLYQHRWALAAEVQRARPATVRSTSSQPLSTRLGETALAAGLELQQLDQDGQSLRVTISGEALALFGWLDQIERGGALLQTLSLEKRDKLLEARVVWLTD</sequence>
<comment type="subcellular location">
    <subcellularLocation>
        <location evidence="1">Cell inner membrane</location>
        <topology evidence="1">Single-pass membrane protein</topology>
    </subcellularLocation>
</comment>
<dbReference type="Pfam" id="PF04612">
    <property type="entry name" value="T2SSM"/>
    <property type="match status" value="1"/>
</dbReference>
<evidence type="ECO:0000256" key="3">
    <source>
        <dbReference type="ARBA" id="ARBA00022448"/>
    </source>
</evidence>
<dbReference type="GO" id="GO:0015628">
    <property type="term" value="P:protein secretion by the type II secretion system"/>
    <property type="evidence" value="ECO:0007669"/>
    <property type="project" value="InterPro"/>
</dbReference>
<dbReference type="InterPro" id="IPR007690">
    <property type="entry name" value="T2SS_GspM"/>
</dbReference>
<keyword evidence="5" id="KW-0997">Cell inner membrane</keyword>
<dbReference type="GO" id="GO:0015627">
    <property type="term" value="C:type II protein secretion system complex"/>
    <property type="evidence" value="ECO:0007669"/>
    <property type="project" value="InterPro"/>
</dbReference>
<dbReference type="SUPFAM" id="SSF103054">
    <property type="entry name" value="General secretion pathway protein M, EpsM"/>
    <property type="match status" value="1"/>
</dbReference>
<evidence type="ECO:0000256" key="10">
    <source>
        <dbReference type="SAM" id="Phobius"/>
    </source>
</evidence>
<dbReference type="EMBL" id="JACAQD010000005">
    <property type="protein sequence ID" value="NWC31192.1"/>
    <property type="molecule type" value="Genomic_DNA"/>
</dbReference>
<feature type="transmembrane region" description="Helical" evidence="10">
    <location>
        <begin position="27"/>
        <end position="45"/>
    </location>
</feature>
<dbReference type="GO" id="GO:0005886">
    <property type="term" value="C:plasma membrane"/>
    <property type="evidence" value="ECO:0007669"/>
    <property type="project" value="UniProtKB-SubCell"/>
</dbReference>
<dbReference type="InterPro" id="IPR023229">
    <property type="entry name" value="T2SS_M_periplasmic_sf"/>
</dbReference>
<evidence type="ECO:0000256" key="1">
    <source>
        <dbReference type="ARBA" id="ARBA00004377"/>
    </source>
</evidence>
<keyword evidence="8 10" id="KW-1133">Transmembrane helix</keyword>
<keyword evidence="9 10" id="KW-0472">Membrane</keyword>
<gene>
    <name evidence="11" type="ORF">HX876_02210</name>
</gene>
<proteinExistence type="inferred from homology"/>
<evidence type="ECO:0000256" key="5">
    <source>
        <dbReference type="ARBA" id="ARBA00022519"/>
    </source>
</evidence>
<accession>A0A7Y8CHP9</accession>
<keyword evidence="3" id="KW-0813">Transport</keyword>
<comment type="caution">
    <text evidence="11">The sequence shown here is derived from an EMBL/GenBank/DDBJ whole genome shotgun (WGS) entry which is preliminary data.</text>
</comment>
<evidence type="ECO:0000313" key="12">
    <source>
        <dbReference type="Proteomes" id="UP000520592"/>
    </source>
</evidence>
<keyword evidence="7" id="KW-0653">Protein transport</keyword>
<evidence type="ECO:0000256" key="4">
    <source>
        <dbReference type="ARBA" id="ARBA00022475"/>
    </source>
</evidence>
<keyword evidence="6 10" id="KW-0812">Transmembrane</keyword>
<comment type="similarity">
    <text evidence="2">Belongs to the GSP M family.</text>
</comment>
<protein>
    <submittedName>
        <fullName evidence="11">Type II secretion system protein M</fullName>
    </submittedName>
</protein>